<dbReference type="Gene3D" id="2.40.160.60">
    <property type="entry name" value="Outer membrane protein transport protein (OMPP1/FadL/TodX)"/>
    <property type="match status" value="1"/>
</dbReference>
<dbReference type="Proteomes" id="UP000319771">
    <property type="component" value="Unassembled WGS sequence"/>
</dbReference>
<gene>
    <name evidence="3" type="ORF">E6K81_09300</name>
</gene>
<organism evidence="3 4">
    <name type="scientific">Eiseniibacteriota bacterium</name>
    <dbReference type="NCBI Taxonomy" id="2212470"/>
    <lineage>
        <taxon>Bacteria</taxon>
        <taxon>Candidatus Eiseniibacteriota</taxon>
    </lineage>
</organism>
<proteinExistence type="inferred from homology"/>
<evidence type="ECO:0000313" key="4">
    <source>
        <dbReference type="Proteomes" id="UP000319771"/>
    </source>
</evidence>
<dbReference type="Pfam" id="PF03687">
    <property type="entry name" value="UPF0164"/>
    <property type="match status" value="1"/>
</dbReference>
<evidence type="ECO:0000256" key="2">
    <source>
        <dbReference type="SAM" id="MobiDB-lite"/>
    </source>
</evidence>
<reference evidence="3 4" key="1">
    <citation type="journal article" date="2019" name="Nat. Microbiol.">
        <title>Mediterranean grassland soil C-N compound turnover is dependent on rainfall and depth, and is mediated by genomically divergent microorganisms.</title>
        <authorList>
            <person name="Diamond S."/>
            <person name="Andeer P.F."/>
            <person name="Li Z."/>
            <person name="Crits-Christoph A."/>
            <person name="Burstein D."/>
            <person name="Anantharaman K."/>
            <person name="Lane K.R."/>
            <person name="Thomas B.C."/>
            <person name="Pan C."/>
            <person name="Northen T.R."/>
            <person name="Banfield J.F."/>
        </authorList>
    </citation>
    <scope>NUCLEOTIDE SEQUENCE [LARGE SCALE GENOMIC DNA]</scope>
    <source>
        <strain evidence="3">WS_11</strain>
    </source>
</reference>
<dbReference type="AlphaFoldDB" id="A0A538U795"/>
<evidence type="ECO:0000256" key="1">
    <source>
        <dbReference type="ARBA" id="ARBA00005846"/>
    </source>
</evidence>
<comment type="caution">
    <text evidence="3">The sequence shown here is derived from an EMBL/GenBank/DDBJ whole genome shotgun (WGS) entry which is preliminary data.</text>
</comment>
<comment type="similarity">
    <text evidence="1">Belongs to the UPF0164 family.</text>
</comment>
<sequence length="392" mass="41298">MAGCGAWASTTRRCSTSTISSSSPRWTTRPTTGRRRNGGSRLITTSSPARRAASRLAAAAGLAVLVASLAAAPARAQFTLGEQRAGTASGTFLKIGVGARATGLGEAFVAVANDPSAIYWNPAGLASIQQREVGFSHIEWPADIRYEHVAMVLPVRRLGGSLAFQFGVLSTAIDETSELQPFGTGRTFVYSDMIAGVAYARRWTDKLLVGFGSKFVHENLGTDVGGPTTSAVLFDIGSIYYLGLGSVRVATSLTNFAPAFKPKGTFLSTGPDGITGTADDEVRSYDGFDAPTMFRYGIAFEPIENGSVRLTTSLEANQPADNAQALKAGLEWAWAGRLALRTGYNFNADALKFSAGAGVNADLGSWRATLDYAYTNGGFLGAVNRATLAVRF</sequence>
<dbReference type="InterPro" id="IPR005362">
    <property type="entry name" value="UPF0164"/>
</dbReference>
<dbReference type="NCBIfam" id="NF033709">
    <property type="entry name" value="PorV_fam"/>
    <property type="match status" value="1"/>
</dbReference>
<dbReference type="SUPFAM" id="SSF56935">
    <property type="entry name" value="Porins"/>
    <property type="match status" value="1"/>
</dbReference>
<feature type="compositionally biased region" description="Low complexity" evidence="2">
    <location>
        <begin position="15"/>
        <end position="31"/>
    </location>
</feature>
<name>A0A538U795_UNCEI</name>
<protein>
    <submittedName>
        <fullName evidence="3">PorV/PorQ family protein</fullName>
    </submittedName>
</protein>
<accession>A0A538U795</accession>
<feature type="region of interest" description="Disordered" evidence="2">
    <location>
        <begin position="15"/>
        <end position="47"/>
    </location>
</feature>
<evidence type="ECO:0000313" key="3">
    <source>
        <dbReference type="EMBL" id="TMQ71751.1"/>
    </source>
</evidence>
<dbReference type="EMBL" id="VBPB01000147">
    <property type="protein sequence ID" value="TMQ71751.1"/>
    <property type="molecule type" value="Genomic_DNA"/>
</dbReference>